<dbReference type="PANTHER" id="PTHR43130">
    <property type="entry name" value="ARAC-FAMILY TRANSCRIPTIONAL REGULATOR"/>
    <property type="match status" value="1"/>
</dbReference>
<dbReference type="GO" id="GO:0006355">
    <property type="term" value="P:regulation of DNA-templated transcription"/>
    <property type="evidence" value="ECO:0007669"/>
    <property type="project" value="TreeGrafter"/>
</dbReference>
<feature type="domain" description="DJ-1/PfpI" evidence="1">
    <location>
        <begin position="90"/>
        <end position="255"/>
    </location>
</feature>
<name>A0A4R6TC21_9FLAO</name>
<dbReference type="Gene3D" id="3.40.50.880">
    <property type="match status" value="1"/>
</dbReference>
<evidence type="ECO:0000313" key="3">
    <source>
        <dbReference type="Proteomes" id="UP000295390"/>
    </source>
</evidence>
<protein>
    <submittedName>
        <fullName evidence="2">DJ-1/PfpI family protein</fullName>
    </submittedName>
</protein>
<accession>A0A4R6TC21</accession>
<dbReference type="EMBL" id="SNYH01000005">
    <property type="protein sequence ID" value="TDQ24019.1"/>
    <property type="molecule type" value="Genomic_DNA"/>
</dbReference>
<keyword evidence="3" id="KW-1185">Reference proteome</keyword>
<dbReference type="Proteomes" id="UP000295390">
    <property type="component" value="Unassembled WGS sequence"/>
</dbReference>
<dbReference type="InterPro" id="IPR052158">
    <property type="entry name" value="INH-QAR"/>
</dbReference>
<comment type="caution">
    <text evidence="2">The sequence shown here is derived from an EMBL/GenBank/DDBJ whole genome shotgun (WGS) entry which is preliminary data.</text>
</comment>
<dbReference type="PANTHER" id="PTHR43130:SF14">
    <property type="entry name" value="DJ-1_PFPI DOMAIN-CONTAINING PROTEIN"/>
    <property type="match status" value="1"/>
</dbReference>
<dbReference type="PROSITE" id="PS51257">
    <property type="entry name" value="PROKAR_LIPOPROTEIN"/>
    <property type="match status" value="1"/>
</dbReference>
<dbReference type="InterPro" id="IPR002818">
    <property type="entry name" value="DJ-1/PfpI"/>
</dbReference>
<dbReference type="SUPFAM" id="SSF52317">
    <property type="entry name" value="Class I glutamine amidotransferase-like"/>
    <property type="match status" value="1"/>
</dbReference>
<organism evidence="2 3">
    <name type="scientific">Tenacibaculum caenipelagi</name>
    <dbReference type="NCBI Taxonomy" id="1325435"/>
    <lineage>
        <taxon>Bacteria</taxon>
        <taxon>Pseudomonadati</taxon>
        <taxon>Bacteroidota</taxon>
        <taxon>Flavobacteriia</taxon>
        <taxon>Flavobacteriales</taxon>
        <taxon>Flavobacteriaceae</taxon>
        <taxon>Tenacibaculum</taxon>
    </lineage>
</organism>
<dbReference type="AlphaFoldDB" id="A0A4R6TC21"/>
<dbReference type="RefSeq" id="WP_133537328.1">
    <property type="nucleotide sequence ID" value="NZ_SNYH01000005.1"/>
</dbReference>
<gene>
    <name evidence="2" type="ORF">DFQ07_2558</name>
</gene>
<dbReference type="OrthoDB" id="6382410at2"/>
<proteinExistence type="predicted"/>
<sequence>MKNLKIITITLLATILVSCNSEKPKEDTKSTAKMVSENQIETNTDPLASCSPRILERNAESGLILLTETQKTKLSEKLKKLNPDLPIVGLLMYDDVLTTELTAPMDVFTKLTKEGKQLFNVITIAETYDFIVSEEGLKMFPDYTLENAPKLDILIVPSAYDMSLQVKNKNLVDFIKSQNNNTEYTVSNCAGATLIGESGIADGKKIVTWIGGGEDLQKNYPNLKVQDDGNISYMEDGKFLSSNGNLASYISSLELLEKLSSKEHREFVESYLYLDRLQNWKK</sequence>
<dbReference type="Pfam" id="PF01965">
    <property type="entry name" value="DJ-1_PfpI"/>
    <property type="match status" value="1"/>
</dbReference>
<reference evidence="2 3" key="1">
    <citation type="submission" date="2019-03" db="EMBL/GenBank/DDBJ databases">
        <title>Genomic Encyclopedia of Type Strains, Phase III (KMG-III): the genomes of soil and plant-associated and newly described type strains.</title>
        <authorList>
            <person name="Whitman W."/>
        </authorList>
    </citation>
    <scope>NUCLEOTIDE SEQUENCE [LARGE SCALE GENOMIC DNA]</scope>
    <source>
        <strain evidence="2 3">CECT 8283</strain>
    </source>
</reference>
<dbReference type="InterPro" id="IPR029062">
    <property type="entry name" value="Class_I_gatase-like"/>
</dbReference>
<evidence type="ECO:0000259" key="1">
    <source>
        <dbReference type="Pfam" id="PF01965"/>
    </source>
</evidence>
<evidence type="ECO:0000313" key="2">
    <source>
        <dbReference type="EMBL" id="TDQ24019.1"/>
    </source>
</evidence>